<dbReference type="OMA" id="WPDSCLT"/>
<gene>
    <name evidence="1" type="ORF">COCHEDRAFT_1153779</name>
</gene>
<dbReference type="EMBL" id="KB445572">
    <property type="protein sequence ID" value="EMD94502.1"/>
    <property type="molecule type" value="Genomic_DNA"/>
</dbReference>
<sequence>MQEQTCRPHVPTIDPGCGGPTCHVVAGSGRRSEHRRCSCNIRRFQAPFAALALRLVGSGEAQQTRADAQECSFRFGLAMGIFLCLDFRPEGPRPDSPALAMDGMHVPHLARRFPPPPSLSSLFACNAATRLASPASSTSQAFQVAQYTHVLALATINKFEICLRTPRRLLPSAAGSPISRGLPWPDSCLTELPMHGSPCLSPSQPQQ</sequence>
<dbReference type="Proteomes" id="UP000016936">
    <property type="component" value="Unassembled WGS sequence"/>
</dbReference>
<dbReference type="OrthoDB" id="10336602at2759"/>
<name>M2V3C5_COCH5</name>
<reference evidence="2" key="2">
    <citation type="journal article" date="2013" name="PLoS Genet.">
        <title>Comparative genome structure, secondary metabolite, and effector coding capacity across Cochliobolus pathogens.</title>
        <authorList>
            <person name="Condon B.J."/>
            <person name="Leng Y."/>
            <person name="Wu D."/>
            <person name="Bushley K.E."/>
            <person name="Ohm R.A."/>
            <person name="Otillar R."/>
            <person name="Martin J."/>
            <person name="Schackwitz W."/>
            <person name="Grimwood J."/>
            <person name="MohdZainudin N."/>
            <person name="Xue C."/>
            <person name="Wang R."/>
            <person name="Manning V.A."/>
            <person name="Dhillon B."/>
            <person name="Tu Z.J."/>
            <person name="Steffenson B.J."/>
            <person name="Salamov A."/>
            <person name="Sun H."/>
            <person name="Lowry S."/>
            <person name="LaButti K."/>
            <person name="Han J."/>
            <person name="Copeland A."/>
            <person name="Lindquist E."/>
            <person name="Barry K."/>
            <person name="Schmutz J."/>
            <person name="Baker S.E."/>
            <person name="Ciuffetti L.M."/>
            <person name="Grigoriev I.V."/>
            <person name="Zhong S."/>
            <person name="Turgeon B.G."/>
        </authorList>
    </citation>
    <scope>NUCLEOTIDE SEQUENCE [LARGE SCALE GENOMIC DNA]</scope>
    <source>
        <strain evidence="2">C5 / ATCC 48332 / race O</strain>
    </source>
</reference>
<dbReference type="HOGENOM" id="CLU_092851_0_0_1"/>
<dbReference type="AlphaFoldDB" id="M2V3C5"/>
<accession>M2V3C5</accession>
<organism evidence="1 2">
    <name type="scientific">Cochliobolus heterostrophus (strain C5 / ATCC 48332 / race O)</name>
    <name type="common">Southern corn leaf blight fungus</name>
    <name type="synonym">Bipolaris maydis</name>
    <dbReference type="NCBI Taxonomy" id="701091"/>
    <lineage>
        <taxon>Eukaryota</taxon>
        <taxon>Fungi</taxon>
        <taxon>Dikarya</taxon>
        <taxon>Ascomycota</taxon>
        <taxon>Pezizomycotina</taxon>
        <taxon>Dothideomycetes</taxon>
        <taxon>Pleosporomycetidae</taxon>
        <taxon>Pleosporales</taxon>
        <taxon>Pleosporineae</taxon>
        <taxon>Pleosporaceae</taxon>
        <taxon>Bipolaris</taxon>
    </lineage>
</organism>
<proteinExistence type="predicted"/>
<evidence type="ECO:0000313" key="2">
    <source>
        <dbReference type="Proteomes" id="UP000016936"/>
    </source>
</evidence>
<keyword evidence="2" id="KW-1185">Reference proteome</keyword>
<protein>
    <submittedName>
        <fullName evidence="1">Uncharacterized protein</fullName>
    </submittedName>
</protein>
<reference evidence="1 2" key="1">
    <citation type="journal article" date="2012" name="PLoS Pathog.">
        <title>Diverse lifestyles and strategies of plant pathogenesis encoded in the genomes of eighteen Dothideomycetes fungi.</title>
        <authorList>
            <person name="Ohm R.A."/>
            <person name="Feau N."/>
            <person name="Henrissat B."/>
            <person name="Schoch C.L."/>
            <person name="Horwitz B.A."/>
            <person name="Barry K.W."/>
            <person name="Condon B.J."/>
            <person name="Copeland A.C."/>
            <person name="Dhillon B."/>
            <person name="Glaser F."/>
            <person name="Hesse C.N."/>
            <person name="Kosti I."/>
            <person name="LaButti K."/>
            <person name="Lindquist E.A."/>
            <person name="Lucas S."/>
            <person name="Salamov A.A."/>
            <person name="Bradshaw R.E."/>
            <person name="Ciuffetti L."/>
            <person name="Hamelin R.C."/>
            <person name="Kema G.H.J."/>
            <person name="Lawrence C."/>
            <person name="Scott J.A."/>
            <person name="Spatafora J.W."/>
            <person name="Turgeon B.G."/>
            <person name="de Wit P.J.G.M."/>
            <person name="Zhong S."/>
            <person name="Goodwin S.B."/>
            <person name="Grigoriev I.V."/>
        </authorList>
    </citation>
    <scope>NUCLEOTIDE SEQUENCE [LARGE SCALE GENOMIC DNA]</scope>
    <source>
        <strain evidence="2">C5 / ATCC 48332 / race O</strain>
    </source>
</reference>
<evidence type="ECO:0000313" key="1">
    <source>
        <dbReference type="EMBL" id="EMD94502.1"/>
    </source>
</evidence>